<dbReference type="InterPro" id="IPR026103">
    <property type="entry name" value="HARBI1_animal"/>
</dbReference>
<dbReference type="Proteomes" id="UP001292094">
    <property type="component" value="Unassembled WGS sequence"/>
</dbReference>
<comment type="function">
    <text evidence="12">Transposase-derived protein that may have nuclease activity. Does not have transposase activity.</text>
</comment>
<evidence type="ECO:0000256" key="2">
    <source>
        <dbReference type="ARBA" id="ARBA00004123"/>
    </source>
</evidence>
<evidence type="ECO:0000256" key="1">
    <source>
        <dbReference type="ARBA" id="ARBA00001968"/>
    </source>
</evidence>
<evidence type="ECO:0000313" key="15">
    <source>
        <dbReference type="EMBL" id="KAK4298332.1"/>
    </source>
</evidence>
<dbReference type="EMBL" id="JAWZYT010003454">
    <property type="protein sequence ID" value="KAK4298332.1"/>
    <property type="molecule type" value="Genomic_DNA"/>
</dbReference>
<evidence type="ECO:0000256" key="8">
    <source>
        <dbReference type="ARBA" id="ARBA00022723"/>
    </source>
</evidence>
<feature type="domain" description="DDE Tnp4" evidence="14">
    <location>
        <begin position="221"/>
        <end position="371"/>
    </location>
</feature>
<evidence type="ECO:0000256" key="12">
    <source>
        <dbReference type="ARBA" id="ARBA00045850"/>
    </source>
</evidence>
<sequence>MFGRQQRPIDQDDIELEVEEEGLSPADESTDTSCHQDQKRQEVHIKREEKVNAAQEKQTADYNRRKKKGSKIYDLSVGMHVLQSNLRNESRKGGKMEPKWTGPYKILDIDCNHQLHDARSDAGLEHQVVSTDTENLVTVQQRDIRLAPDHGDPWKMQLCSGDDYGISQQTAGRIINQTLDALATPAFLVRCMKFPTTQAEIQQKQAEFRGIANFPGVVGVIDGSHIRIVAPKEYEAEYVNRKNYHSINIQLVFDAQYRILDVVAQWPGSVHDSRIWNECGLKGKFERGIIPGGCHLLGDSGYPCQPWLLTPYLQPRNVAQEAYNRAHKRTRCVVERGIGQLKRRFHVLHGEIRVDQIKTSKIVMVCAALHNLCKERNLGLPDEHDGYEAEPVEANPIQHGHLRNGLVFRDNFVDLHFQHEQ</sequence>
<dbReference type="PRINTS" id="PR02086">
    <property type="entry name" value="PUTNUCHARBI1"/>
</dbReference>
<feature type="region of interest" description="Disordered" evidence="13">
    <location>
        <begin position="1"/>
        <end position="67"/>
    </location>
</feature>
<evidence type="ECO:0000256" key="11">
    <source>
        <dbReference type="ARBA" id="ARBA00030126"/>
    </source>
</evidence>
<dbReference type="GO" id="GO:0004518">
    <property type="term" value="F:nuclease activity"/>
    <property type="evidence" value="ECO:0007669"/>
    <property type="project" value="UniProtKB-KW"/>
</dbReference>
<evidence type="ECO:0000259" key="14">
    <source>
        <dbReference type="Pfam" id="PF13359"/>
    </source>
</evidence>
<dbReference type="PANTHER" id="PTHR22930">
    <property type="match status" value="1"/>
</dbReference>
<dbReference type="Pfam" id="PF13359">
    <property type="entry name" value="DDE_Tnp_4"/>
    <property type="match status" value="1"/>
</dbReference>
<gene>
    <name evidence="15" type="ORF">Pmani_029315</name>
</gene>
<protein>
    <recommendedName>
        <fullName evidence="5">Putative nuclease HARBI1</fullName>
    </recommendedName>
    <alternativeName>
        <fullName evidence="11">Harbinger transposase-derived nuclease</fullName>
    </alternativeName>
</protein>
<dbReference type="GO" id="GO:0005634">
    <property type="term" value="C:nucleus"/>
    <property type="evidence" value="ECO:0007669"/>
    <property type="project" value="UniProtKB-SubCell"/>
</dbReference>
<evidence type="ECO:0000256" key="3">
    <source>
        <dbReference type="ARBA" id="ARBA00004496"/>
    </source>
</evidence>
<reference evidence="15" key="1">
    <citation type="submission" date="2023-11" db="EMBL/GenBank/DDBJ databases">
        <title>Genome assemblies of two species of porcelain crab, Petrolisthes cinctipes and Petrolisthes manimaculis (Anomura: Porcellanidae).</title>
        <authorList>
            <person name="Angst P."/>
        </authorList>
    </citation>
    <scope>NUCLEOTIDE SEQUENCE</scope>
    <source>
        <strain evidence="15">PB745_02</strain>
        <tissue evidence="15">Gill</tissue>
    </source>
</reference>
<evidence type="ECO:0000256" key="6">
    <source>
        <dbReference type="ARBA" id="ARBA00022490"/>
    </source>
</evidence>
<evidence type="ECO:0000256" key="13">
    <source>
        <dbReference type="SAM" id="MobiDB-lite"/>
    </source>
</evidence>
<feature type="compositionally biased region" description="Acidic residues" evidence="13">
    <location>
        <begin position="11"/>
        <end position="22"/>
    </location>
</feature>
<evidence type="ECO:0000256" key="7">
    <source>
        <dbReference type="ARBA" id="ARBA00022722"/>
    </source>
</evidence>
<organism evidence="15 16">
    <name type="scientific">Petrolisthes manimaculis</name>
    <dbReference type="NCBI Taxonomy" id="1843537"/>
    <lineage>
        <taxon>Eukaryota</taxon>
        <taxon>Metazoa</taxon>
        <taxon>Ecdysozoa</taxon>
        <taxon>Arthropoda</taxon>
        <taxon>Crustacea</taxon>
        <taxon>Multicrustacea</taxon>
        <taxon>Malacostraca</taxon>
        <taxon>Eumalacostraca</taxon>
        <taxon>Eucarida</taxon>
        <taxon>Decapoda</taxon>
        <taxon>Pleocyemata</taxon>
        <taxon>Anomura</taxon>
        <taxon>Galatheoidea</taxon>
        <taxon>Porcellanidae</taxon>
        <taxon>Petrolisthes</taxon>
    </lineage>
</organism>
<comment type="caution">
    <text evidence="15">The sequence shown here is derived from an EMBL/GenBank/DDBJ whole genome shotgun (WGS) entry which is preliminary data.</text>
</comment>
<dbReference type="InterPro" id="IPR045249">
    <property type="entry name" value="HARBI1-like"/>
</dbReference>
<dbReference type="GO" id="GO:0046872">
    <property type="term" value="F:metal ion binding"/>
    <property type="evidence" value="ECO:0007669"/>
    <property type="project" value="UniProtKB-KW"/>
</dbReference>
<accession>A0AAE1NZT6</accession>
<dbReference type="GO" id="GO:0005737">
    <property type="term" value="C:cytoplasm"/>
    <property type="evidence" value="ECO:0007669"/>
    <property type="project" value="UniProtKB-SubCell"/>
</dbReference>
<evidence type="ECO:0000256" key="10">
    <source>
        <dbReference type="ARBA" id="ARBA00023242"/>
    </source>
</evidence>
<feature type="compositionally biased region" description="Basic and acidic residues" evidence="13">
    <location>
        <begin position="34"/>
        <end position="51"/>
    </location>
</feature>
<comment type="subcellular location">
    <subcellularLocation>
        <location evidence="3">Cytoplasm</location>
    </subcellularLocation>
    <subcellularLocation>
        <location evidence="2">Nucleus</location>
    </subcellularLocation>
</comment>
<keyword evidence="16" id="KW-1185">Reference proteome</keyword>
<name>A0AAE1NZT6_9EUCA</name>
<comment type="cofactor">
    <cofactor evidence="1">
        <name>a divalent metal cation</name>
        <dbReference type="ChEBI" id="CHEBI:60240"/>
    </cofactor>
</comment>
<dbReference type="AlphaFoldDB" id="A0AAE1NZT6"/>
<keyword evidence="9" id="KW-0378">Hydrolase</keyword>
<evidence type="ECO:0000256" key="4">
    <source>
        <dbReference type="ARBA" id="ARBA00006958"/>
    </source>
</evidence>
<proteinExistence type="inferred from homology"/>
<keyword evidence="8" id="KW-0479">Metal-binding</keyword>
<dbReference type="PANTHER" id="PTHR22930:SF85">
    <property type="entry name" value="GH03217P-RELATED"/>
    <property type="match status" value="1"/>
</dbReference>
<comment type="similarity">
    <text evidence="4">Belongs to the HARBI1 family.</text>
</comment>
<keyword evidence="10" id="KW-0539">Nucleus</keyword>
<dbReference type="GO" id="GO:0016787">
    <property type="term" value="F:hydrolase activity"/>
    <property type="evidence" value="ECO:0007669"/>
    <property type="project" value="UniProtKB-KW"/>
</dbReference>
<evidence type="ECO:0000256" key="9">
    <source>
        <dbReference type="ARBA" id="ARBA00022801"/>
    </source>
</evidence>
<evidence type="ECO:0000313" key="16">
    <source>
        <dbReference type="Proteomes" id="UP001292094"/>
    </source>
</evidence>
<evidence type="ECO:0000256" key="5">
    <source>
        <dbReference type="ARBA" id="ARBA00015519"/>
    </source>
</evidence>
<dbReference type="InterPro" id="IPR027806">
    <property type="entry name" value="HARBI1_dom"/>
</dbReference>
<keyword evidence="7" id="KW-0540">Nuclease</keyword>
<keyword evidence="6" id="KW-0963">Cytoplasm</keyword>